<comment type="subcellular location">
    <subcellularLocation>
        <location evidence="9">Cell inner membrane</location>
        <topology evidence="9">Peripheral membrane protein</topology>
        <orientation evidence="9">Cytoplasmic side</orientation>
    </subcellularLocation>
</comment>
<feature type="binding site" evidence="9">
    <location>
        <position position="214"/>
    </location>
    <ligand>
        <name>Mg(2+)</name>
        <dbReference type="ChEBI" id="CHEBI:18420"/>
        <label>2</label>
    </ligand>
</feature>
<dbReference type="CDD" id="cd01638">
    <property type="entry name" value="CysQ"/>
    <property type="match status" value="1"/>
</dbReference>
<dbReference type="RefSeq" id="WP_034351964.1">
    <property type="nucleotide sequence ID" value="NZ_AWOS01000012.1"/>
</dbReference>
<dbReference type="PANTHER" id="PTHR43028">
    <property type="entry name" value="3'(2'),5'-BISPHOSPHATE NUCLEOTIDASE 1"/>
    <property type="match status" value="1"/>
</dbReference>
<accession>A0A096DG79</accession>
<dbReference type="PRINTS" id="PR00377">
    <property type="entry name" value="IMPHPHTASES"/>
</dbReference>
<dbReference type="InterPro" id="IPR020550">
    <property type="entry name" value="Inositol_monophosphatase_CS"/>
</dbReference>
<evidence type="ECO:0000256" key="7">
    <source>
        <dbReference type="ARBA" id="ARBA00022842"/>
    </source>
</evidence>
<dbReference type="PANTHER" id="PTHR43028:SF5">
    <property type="entry name" value="3'(2'),5'-BISPHOSPHATE NUCLEOTIDASE 1"/>
    <property type="match status" value="1"/>
</dbReference>
<keyword evidence="8 9" id="KW-0472">Membrane</keyword>
<evidence type="ECO:0000313" key="11">
    <source>
        <dbReference type="EMBL" id="KGH04641.1"/>
    </source>
</evidence>
<keyword evidence="7 9" id="KW-0460">Magnesium</keyword>
<name>A0A096DG79_9BURK</name>
<comment type="cofactor">
    <cofactor evidence="9 10">
        <name>Mg(2+)</name>
        <dbReference type="ChEBI" id="CHEBI:18420"/>
    </cofactor>
</comment>
<dbReference type="HAMAP" id="MF_02095">
    <property type="entry name" value="CysQ"/>
    <property type="match status" value="1"/>
</dbReference>
<organism evidence="11 12">
    <name type="scientific">Comamonas thiooxydans</name>
    <dbReference type="NCBI Taxonomy" id="363952"/>
    <lineage>
        <taxon>Bacteria</taxon>
        <taxon>Pseudomonadati</taxon>
        <taxon>Pseudomonadota</taxon>
        <taxon>Betaproteobacteria</taxon>
        <taxon>Burkholderiales</taxon>
        <taxon>Comamonadaceae</taxon>
        <taxon>Comamonas</taxon>
    </lineage>
</organism>
<dbReference type="PROSITE" id="PS00629">
    <property type="entry name" value="IMP_1"/>
    <property type="match status" value="1"/>
</dbReference>
<feature type="binding site" evidence="9">
    <location>
        <position position="88"/>
    </location>
    <ligand>
        <name>Mg(2+)</name>
        <dbReference type="ChEBI" id="CHEBI:18420"/>
        <label>2</label>
    </ligand>
</feature>
<comment type="similarity">
    <text evidence="2 9">Belongs to the inositol monophosphatase superfamily. CysQ family.</text>
</comment>
<reference evidence="11 12" key="1">
    <citation type="submission" date="2013-09" db="EMBL/GenBank/DDBJ databases">
        <title>High correlation between genotypes and phenotypes of environmental bacteria Comamonas testosteroni strains.</title>
        <authorList>
            <person name="Liu L."/>
            <person name="Zhu W."/>
            <person name="Xia X."/>
            <person name="Xu B."/>
            <person name="Luo M."/>
            <person name="Wang G."/>
        </authorList>
    </citation>
    <scope>NUCLEOTIDE SEQUENCE [LARGE SCALE GENOMIC DNA]</scope>
    <source>
        <strain evidence="11 12">DF2</strain>
    </source>
</reference>
<dbReference type="AlphaFoldDB" id="A0A096DG79"/>
<dbReference type="Pfam" id="PF00459">
    <property type="entry name" value="Inositol_P"/>
    <property type="match status" value="1"/>
</dbReference>
<feature type="binding site" evidence="9">
    <location>
        <begin position="90"/>
        <end position="93"/>
    </location>
    <ligand>
        <name>substrate</name>
    </ligand>
</feature>
<dbReference type="GO" id="GO:0046854">
    <property type="term" value="P:phosphatidylinositol phosphate biosynthetic process"/>
    <property type="evidence" value="ECO:0007669"/>
    <property type="project" value="InterPro"/>
</dbReference>
<evidence type="ECO:0000256" key="4">
    <source>
        <dbReference type="ARBA" id="ARBA00022519"/>
    </source>
</evidence>
<evidence type="ECO:0000256" key="8">
    <source>
        <dbReference type="ARBA" id="ARBA00023136"/>
    </source>
</evidence>
<comment type="caution">
    <text evidence="11">The sequence shown here is derived from an EMBL/GenBank/DDBJ whole genome shotgun (WGS) entry which is preliminary data.</text>
</comment>
<dbReference type="NCBIfam" id="TIGR01331">
    <property type="entry name" value="bisphos_cysQ"/>
    <property type="match status" value="1"/>
</dbReference>
<proteinExistence type="inferred from homology"/>
<gene>
    <name evidence="9" type="primary">cysQ</name>
    <name evidence="11" type="ORF">P608_24255</name>
</gene>
<evidence type="ECO:0000256" key="5">
    <source>
        <dbReference type="ARBA" id="ARBA00022723"/>
    </source>
</evidence>
<dbReference type="GO" id="GO:0008441">
    <property type="term" value="F:3'(2'),5'-bisphosphate nucleotidase activity"/>
    <property type="evidence" value="ECO:0007669"/>
    <property type="project" value="UniProtKB-UniRule"/>
</dbReference>
<dbReference type="EMBL" id="AWTP01000155">
    <property type="protein sequence ID" value="KGH04641.1"/>
    <property type="molecule type" value="Genomic_DNA"/>
</dbReference>
<feature type="binding site" evidence="9">
    <location>
        <position position="214"/>
    </location>
    <ligand>
        <name>substrate</name>
    </ligand>
</feature>
<evidence type="ECO:0000256" key="3">
    <source>
        <dbReference type="ARBA" id="ARBA00022475"/>
    </source>
</evidence>
<feature type="binding site" evidence="10">
    <location>
        <position position="91"/>
    </location>
    <ligand>
        <name>Mg(2+)</name>
        <dbReference type="ChEBI" id="CHEBI:18420"/>
        <label>1</label>
        <note>catalytic</note>
    </ligand>
</feature>
<feature type="binding site" evidence="10">
    <location>
        <position position="214"/>
    </location>
    <ligand>
        <name>Mg(2+)</name>
        <dbReference type="ChEBI" id="CHEBI:18420"/>
        <label>1</label>
        <note>catalytic</note>
    </ligand>
</feature>
<dbReference type="InterPro" id="IPR050725">
    <property type="entry name" value="CysQ/Inositol_MonoPase"/>
</dbReference>
<evidence type="ECO:0000256" key="9">
    <source>
        <dbReference type="HAMAP-Rule" id="MF_02095"/>
    </source>
</evidence>
<feature type="binding site" evidence="9">
    <location>
        <position position="90"/>
    </location>
    <ligand>
        <name>Mg(2+)</name>
        <dbReference type="ChEBI" id="CHEBI:18420"/>
        <label>1</label>
    </ligand>
</feature>
<protein>
    <recommendedName>
        <fullName evidence="9">3'(2'),5'-bisphosphate nucleotidase CysQ</fullName>
        <ecNumber evidence="9">3.1.3.7</ecNumber>
    </recommendedName>
    <alternativeName>
        <fullName evidence="9">3'(2'),5-bisphosphonucleoside 3'(2')-phosphohydrolase</fullName>
    </alternativeName>
    <alternativeName>
        <fullName evidence="9">3'-phosphoadenosine 5'-phosphate phosphatase</fullName>
        <shortName evidence="9">PAP phosphatase</shortName>
    </alternativeName>
</protein>
<dbReference type="GO" id="GO:0000287">
    <property type="term" value="F:magnesium ion binding"/>
    <property type="evidence" value="ECO:0007669"/>
    <property type="project" value="UniProtKB-UniRule"/>
</dbReference>
<evidence type="ECO:0000256" key="1">
    <source>
        <dbReference type="ARBA" id="ARBA00001625"/>
    </source>
</evidence>
<keyword evidence="3 9" id="KW-1003">Cell membrane</keyword>
<dbReference type="InterPro" id="IPR006240">
    <property type="entry name" value="CysQ"/>
</dbReference>
<dbReference type="GO" id="GO:0000103">
    <property type="term" value="P:sulfate assimilation"/>
    <property type="evidence" value="ECO:0007669"/>
    <property type="project" value="TreeGrafter"/>
</dbReference>
<dbReference type="EC" id="3.1.3.7" evidence="9"/>
<dbReference type="InterPro" id="IPR000760">
    <property type="entry name" value="Inositol_monophosphatase-like"/>
</dbReference>
<dbReference type="InterPro" id="IPR020583">
    <property type="entry name" value="Inositol_monoP_metal-BS"/>
</dbReference>
<evidence type="ECO:0000256" key="10">
    <source>
        <dbReference type="PIRSR" id="PIRSR600760-2"/>
    </source>
</evidence>
<dbReference type="GO" id="GO:0005886">
    <property type="term" value="C:plasma membrane"/>
    <property type="evidence" value="ECO:0007669"/>
    <property type="project" value="UniProtKB-SubCell"/>
</dbReference>
<sequence length="257" mass="27863">MTQTRSALLEDVMAITREAGALIMKIYRCDFEVRGKQDASPVTEADEKAERLILERLGTLQSQFPVVSEEAAAAGYVPEMGQCFWLVDPLDGTKEFINRNGEFTVNIALIENGTPVLGVVFAPALDRMYAGAIGLGAWLEVQGKRQTIECRSIPEDGLDVVASRSHGDADALDQFLNGRLVRSLKSAGSSLKICLIAEGEADLYPRLGRTMEWDIAAGHAVLAAAGGQIHALNGDVLSYGKRDLSNPHFYACSADYR</sequence>
<dbReference type="GO" id="GO:0050427">
    <property type="term" value="P:3'-phosphoadenosine 5'-phosphosulfate metabolic process"/>
    <property type="evidence" value="ECO:0007669"/>
    <property type="project" value="TreeGrafter"/>
</dbReference>
<feature type="binding site" evidence="10">
    <location>
        <position position="88"/>
    </location>
    <ligand>
        <name>Mg(2+)</name>
        <dbReference type="ChEBI" id="CHEBI:18420"/>
        <label>1</label>
        <note>catalytic</note>
    </ligand>
</feature>
<evidence type="ECO:0000313" key="12">
    <source>
        <dbReference type="Proteomes" id="UP000029549"/>
    </source>
</evidence>
<keyword evidence="5 9" id="KW-0479">Metal-binding</keyword>
<evidence type="ECO:0000256" key="6">
    <source>
        <dbReference type="ARBA" id="ARBA00022801"/>
    </source>
</evidence>
<dbReference type="SUPFAM" id="SSF56655">
    <property type="entry name" value="Carbohydrate phosphatase"/>
    <property type="match status" value="1"/>
</dbReference>
<keyword evidence="6 9" id="KW-0378">Hydrolase</keyword>
<comment type="catalytic activity">
    <reaction evidence="1 9">
        <text>adenosine 3',5'-bisphosphate + H2O = AMP + phosphate</text>
        <dbReference type="Rhea" id="RHEA:10040"/>
        <dbReference type="ChEBI" id="CHEBI:15377"/>
        <dbReference type="ChEBI" id="CHEBI:43474"/>
        <dbReference type="ChEBI" id="CHEBI:58343"/>
        <dbReference type="ChEBI" id="CHEBI:456215"/>
        <dbReference type="EC" id="3.1.3.7"/>
    </reaction>
</comment>
<feature type="binding site" evidence="10">
    <location>
        <position position="69"/>
    </location>
    <ligand>
        <name>Mg(2+)</name>
        <dbReference type="ChEBI" id="CHEBI:18420"/>
        <label>1</label>
        <note>catalytic</note>
    </ligand>
</feature>
<feature type="binding site" evidence="9">
    <location>
        <position position="91"/>
    </location>
    <ligand>
        <name>Mg(2+)</name>
        <dbReference type="ChEBI" id="CHEBI:18420"/>
        <label>2</label>
    </ligand>
</feature>
<feature type="binding site" evidence="9">
    <location>
        <position position="69"/>
    </location>
    <ligand>
        <name>substrate</name>
    </ligand>
</feature>
<dbReference type="Gene3D" id="3.40.190.80">
    <property type="match status" value="1"/>
</dbReference>
<keyword evidence="4 9" id="KW-0997">Cell inner membrane</keyword>
<dbReference type="Gene3D" id="3.30.540.10">
    <property type="entry name" value="Fructose-1,6-Bisphosphatase, subunit A, domain 1"/>
    <property type="match status" value="1"/>
</dbReference>
<feature type="binding site" evidence="10">
    <location>
        <position position="90"/>
    </location>
    <ligand>
        <name>Mg(2+)</name>
        <dbReference type="ChEBI" id="CHEBI:18420"/>
        <label>2</label>
    </ligand>
</feature>
<feature type="binding site" evidence="9">
    <location>
        <position position="88"/>
    </location>
    <ligand>
        <name>Mg(2+)</name>
        <dbReference type="ChEBI" id="CHEBI:18420"/>
        <label>1</label>
    </ligand>
</feature>
<feature type="binding site" evidence="9">
    <location>
        <position position="69"/>
    </location>
    <ligand>
        <name>Mg(2+)</name>
        <dbReference type="ChEBI" id="CHEBI:18420"/>
        <label>1</label>
    </ligand>
</feature>
<evidence type="ECO:0000256" key="2">
    <source>
        <dbReference type="ARBA" id="ARBA00005289"/>
    </source>
</evidence>
<dbReference type="PROSITE" id="PS00630">
    <property type="entry name" value="IMP_2"/>
    <property type="match status" value="1"/>
</dbReference>
<keyword evidence="12" id="KW-1185">Reference proteome</keyword>
<dbReference type="Proteomes" id="UP000029549">
    <property type="component" value="Unassembled WGS sequence"/>
</dbReference>
<comment type="function">
    <text evidence="9">Converts adenosine-3',5'-bisphosphate (PAP) to AMP.</text>
</comment>